<dbReference type="EMBL" id="RCHS01001727">
    <property type="protein sequence ID" value="RMX51662.1"/>
    <property type="molecule type" value="Genomic_DNA"/>
</dbReference>
<protein>
    <submittedName>
        <fullName evidence="1">Uncharacterized protein</fullName>
    </submittedName>
</protein>
<feature type="non-terminal residue" evidence="1">
    <location>
        <position position="1"/>
    </location>
</feature>
<evidence type="ECO:0000313" key="2">
    <source>
        <dbReference type="Proteomes" id="UP000275408"/>
    </source>
</evidence>
<dbReference type="Proteomes" id="UP000275408">
    <property type="component" value="Unassembled WGS sequence"/>
</dbReference>
<gene>
    <name evidence="1" type="ORF">pdam_00020302</name>
</gene>
<name>A0A3M6UDC9_POCDA</name>
<dbReference type="AlphaFoldDB" id="A0A3M6UDC9"/>
<accession>A0A3M6UDC9</accession>
<reference evidence="1 2" key="1">
    <citation type="journal article" date="2018" name="Sci. Rep.">
        <title>Comparative analysis of the Pocillopora damicornis genome highlights role of immune system in coral evolution.</title>
        <authorList>
            <person name="Cunning R."/>
            <person name="Bay R.A."/>
            <person name="Gillette P."/>
            <person name="Baker A.C."/>
            <person name="Traylor-Knowles N."/>
        </authorList>
    </citation>
    <scope>NUCLEOTIDE SEQUENCE [LARGE SCALE GENOMIC DNA]</scope>
    <source>
        <strain evidence="1">RSMAS</strain>
        <tissue evidence="1">Whole animal</tissue>
    </source>
</reference>
<keyword evidence="2" id="KW-1185">Reference proteome</keyword>
<proteinExistence type="predicted"/>
<organism evidence="1 2">
    <name type="scientific">Pocillopora damicornis</name>
    <name type="common">Cauliflower coral</name>
    <name type="synonym">Millepora damicornis</name>
    <dbReference type="NCBI Taxonomy" id="46731"/>
    <lineage>
        <taxon>Eukaryota</taxon>
        <taxon>Metazoa</taxon>
        <taxon>Cnidaria</taxon>
        <taxon>Anthozoa</taxon>
        <taxon>Hexacorallia</taxon>
        <taxon>Scleractinia</taxon>
        <taxon>Astrocoeniina</taxon>
        <taxon>Pocilloporidae</taxon>
        <taxon>Pocillopora</taxon>
    </lineage>
</organism>
<comment type="caution">
    <text evidence="1">The sequence shown here is derived from an EMBL/GenBank/DDBJ whole genome shotgun (WGS) entry which is preliminary data.</text>
</comment>
<feature type="non-terminal residue" evidence="1">
    <location>
        <position position="262"/>
    </location>
</feature>
<sequence>STNDQLIISNQNPFVAKQNKRLSYKHHHQFESVPPRKMLKAAKYLVKTSELFYNGHREVQENWLDNRDTRANDAIANQNNIRKEFLSNSHSSTGDAEIHSTDPVPKITISEATKRHYNYTEQLLTDCTDNGVAYTLLQGPDMTENVENIITFAPVEGNKPFGIIIDKDSEFLSFPSIYCGKTRADNKYRTTPVHYIKICKRELRSQDRRYKHLLYIKKVANKQIHNSAYISLKKCKTKYNKYTAVDLKSDDYVNKLFHQTMG</sequence>
<evidence type="ECO:0000313" key="1">
    <source>
        <dbReference type="EMBL" id="RMX51662.1"/>
    </source>
</evidence>